<dbReference type="InterPro" id="IPR018490">
    <property type="entry name" value="cNMP-bd_dom_sf"/>
</dbReference>
<dbReference type="STRING" id="634771.SAMN04488128_101903"/>
<proteinExistence type="predicted"/>
<dbReference type="InterPro" id="IPR036390">
    <property type="entry name" value="WH_DNA-bd_sf"/>
</dbReference>
<gene>
    <name evidence="2" type="ORF">SAMN04488128_101903</name>
</gene>
<feature type="domain" description="Cyclic nucleotide-binding" evidence="1">
    <location>
        <begin position="28"/>
        <end position="134"/>
    </location>
</feature>
<dbReference type="InterPro" id="IPR014710">
    <property type="entry name" value="RmlC-like_jellyroll"/>
</dbReference>
<dbReference type="InterPro" id="IPR050397">
    <property type="entry name" value="Env_Response_Regulators"/>
</dbReference>
<dbReference type="SMART" id="SM00100">
    <property type="entry name" value="cNMP"/>
    <property type="match status" value="1"/>
</dbReference>
<evidence type="ECO:0000259" key="1">
    <source>
        <dbReference type="PROSITE" id="PS50042"/>
    </source>
</evidence>
<protein>
    <submittedName>
        <fullName evidence="2">cAMP-binding domain of CRP or a regulatory subunit of cAMP-dependent protein kinases</fullName>
    </submittedName>
</protein>
<dbReference type="Pfam" id="PF00027">
    <property type="entry name" value="cNMP_binding"/>
    <property type="match status" value="1"/>
</dbReference>
<keyword evidence="2" id="KW-0418">Kinase</keyword>
<dbReference type="InterPro" id="IPR000595">
    <property type="entry name" value="cNMP-bd_dom"/>
</dbReference>
<dbReference type="OrthoDB" id="5457083at2"/>
<dbReference type="SUPFAM" id="SSF51206">
    <property type="entry name" value="cAMP-binding domain-like"/>
    <property type="match status" value="1"/>
</dbReference>
<organism evidence="2 3">
    <name type="scientific">Chitinophaga eiseniae</name>
    <dbReference type="NCBI Taxonomy" id="634771"/>
    <lineage>
        <taxon>Bacteria</taxon>
        <taxon>Pseudomonadati</taxon>
        <taxon>Bacteroidota</taxon>
        <taxon>Chitinophagia</taxon>
        <taxon>Chitinophagales</taxon>
        <taxon>Chitinophagaceae</taxon>
        <taxon>Chitinophaga</taxon>
    </lineage>
</organism>
<dbReference type="RefSeq" id="WP_159455883.1">
    <property type="nucleotide sequence ID" value="NZ_FUWZ01000001.1"/>
</dbReference>
<keyword evidence="3" id="KW-1185">Reference proteome</keyword>
<dbReference type="AlphaFoldDB" id="A0A1T4M1Q3"/>
<dbReference type="GO" id="GO:0005829">
    <property type="term" value="C:cytosol"/>
    <property type="evidence" value="ECO:0007669"/>
    <property type="project" value="TreeGrafter"/>
</dbReference>
<evidence type="ECO:0000313" key="2">
    <source>
        <dbReference type="EMBL" id="SJZ60862.1"/>
    </source>
</evidence>
<dbReference type="PANTHER" id="PTHR24567">
    <property type="entry name" value="CRP FAMILY TRANSCRIPTIONAL REGULATORY PROTEIN"/>
    <property type="match status" value="1"/>
</dbReference>
<dbReference type="GO" id="GO:0016301">
    <property type="term" value="F:kinase activity"/>
    <property type="evidence" value="ECO:0007669"/>
    <property type="project" value="UniProtKB-KW"/>
</dbReference>
<sequence length="220" mass="25233">MSQLTMIHTNRAILTFIENQLTETEKKDRVFLQTWPAGGHLLKQGQGNKYVFVQQTGLSKVHITEDNGKDFIVQFLGEGELLGEIEVIQKTLNLTTVTALTEVTAWCITTDYFAYLITHNAELNRLLLLSLAHRLNQTSARASYQQVYPAEYAILKLLSVLATQQTNFAKKDLADYLGVSVRSFNRSLKQLRERSIVHPDSFDLYIDRDVFERLMREYGE</sequence>
<name>A0A1T4M1Q3_9BACT</name>
<accession>A0A1T4M1Q3</accession>
<dbReference type="Gene3D" id="2.60.120.10">
    <property type="entry name" value="Jelly Rolls"/>
    <property type="match status" value="1"/>
</dbReference>
<dbReference type="GO" id="GO:0003700">
    <property type="term" value="F:DNA-binding transcription factor activity"/>
    <property type="evidence" value="ECO:0007669"/>
    <property type="project" value="TreeGrafter"/>
</dbReference>
<dbReference type="PANTHER" id="PTHR24567:SF26">
    <property type="entry name" value="REGULATORY PROTEIN YEIL"/>
    <property type="match status" value="1"/>
</dbReference>
<dbReference type="Proteomes" id="UP000190367">
    <property type="component" value="Unassembled WGS sequence"/>
</dbReference>
<dbReference type="SUPFAM" id="SSF46785">
    <property type="entry name" value="Winged helix' DNA-binding domain"/>
    <property type="match status" value="1"/>
</dbReference>
<dbReference type="PROSITE" id="PS50042">
    <property type="entry name" value="CNMP_BINDING_3"/>
    <property type="match status" value="1"/>
</dbReference>
<keyword evidence="2" id="KW-0808">Transferase</keyword>
<evidence type="ECO:0000313" key="3">
    <source>
        <dbReference type="Proteomes" id="UP000190367"/>
    </source>
</evidence>
<reference evidence="3" key="1">
    <citation type="submission" date="2017-02" db="EMBL/GenBank/DDBJ databases">
        <authorList>
            <person name="Varghese N."/>
            <person name="Submissions S."/>
        </authorList>
    </citation>
    <scope>NUCLEOTIDE SEQUENCE [LARGE SCALE GENOMIC DNA]</scope>
    <source>
        <strain evidence="3">DSM 22224</strain>
    </source>
</reference>
<dbReference type="EMBL" id="FUWZ01000001">
    <property type="protein sequence ID" value="SJZ60862.1"/>
    <property type="molecule type" value="Genomic_DNA"/>
</dbReference>
<dbReference type="CDD" id="cd00038">
    <property type="entry name" value="CAP_ED"/>
    <property type="match status" value="1"/>
</dbReference>